<dbReference type="KEGG" id="abam:B1s21122_01810"/>
<keyword evidence="4" id="KW-1185">Reference proteome</keyword>
<organism evidence="3 4">
    <name type="scientific">Candidatus Nanopelagicus limnae</name>
    <dbReference type="NCBI Taxonomy" id="1884634"/>
    <lineage>
        <taxon>Bacteria</taxon>
        <taxon>Bacillati</taxon>
        <taxon>Actinomycetota</taxon>
        <taxon>Actinomycetes</taxon>
        <taxon>Candidatus Nanopelagicales</taxon>
        <taxon>Candidatus Nanopelagicaceae</taxon>
        <taxon>Candidatus Nanopelagicus</taxon>
    </lineage>
</organism>
<dbReference type="GO" id="GO:0005886">
    <property type="term" value="C:plasma membrane"/>
    <property type="evidence" value="ECO:0007669"/>
    <property type="project" value="TreeGrafter"/>
</dbReference>
<dbReference type="Proteomes" id="UP000217153">
    <property type="component" value="Chromosome"/>
</dbReference>
<dbReference type="OrthoDB" id="9782395at2"/>
<dbReference type="PANTHER" id="PTHR30336">
    <property type="entry name" value="INNER MEMBRANE PROTEIN, PROBABLE PERMEASE"/>
    <property type="match status" value="1"/>
</dbReference>
<dbReference type="PANTHER" id="PTHR30336:SF20">
    <property type="entry name" value="DUF218 DOMAIN-CONTAINING PROTEIN"/>
    <property type="match status" value="1"/>
</dbReference>
<dbReference type="RefSeq" id="WP_095680394.1">
    <property type="nucleotide sequence ID" value="NZ_CP016768.2"/>
</dbReference>
<dbReference type="InterPro" id="IPR014729">
    <property type="entry name" value="Rossmann-like_a/b/a_fold"/>
</dbReference>
<dbReference type="Pfam" id="PF02698">
    <property type="entry name" value="DUF218"/>
    <property type="match status" value="1"/>
</dbReference>
<dbReference type="AlphaFoldDB" id="A0A249JX39"/>
<name>A0A249JX39_9ACTN</name>
<dbReference type="InterPro" id="IPR051599">
    <property type="entry name" value="Cell_Envelope_Assoc"/>
</dbReference>
<dbReference type="Gene3D" id="3.40.50.620">
    <property type="entry name" value="HUPs"/>
    <property type="match status" value="1"/>
</dbReference>
<keyword evidence="1" id="KW-0472">Membrane</keyword>
<dbReference type="CDD" id="cd06259">
    <property type="entry name" value="YdcF-like"/>
    <property type="match status" value="1"/>
</dbReference>
<reference evidence="4" key="1">
    <citation type="submission" date="2016-10" db="EMBL/GenBank/DDBJ databases">
        <title>High microdiversification within the ubiquitous acI lineage of Actinobacteria.</title>
        <authorList>
            <person name="Neuenschwander S.M."/>
            <person name="Salcher M."/>
            <person name="Ghai R."/>
            <person name="Pernthaler J."/>
        </authorList>
    </citation>
    <scope>NUCLEOTIDE SEQUENCE [LARGE SCALE GENOMIC DNA]</scope>
</reference>
<feature type="transmembrane region" description="Helical" evidence="1">
    <location>
        <begin position="12"/>
        <end position="31"/>
    </location>
</feature>
<evidence type="ECO:0000313" key="3">
    <source>
        <dbReference type="EMBL" id="ASY09091.1"/>
    </source>
</evidence>
<gene>
    <name evidence="3" type="ORF">B1s21122_01810</name>
</gene>
<sequence length="213" mass="23306">MFIFRFIRRVISFILLLIIVVPLYFAGSIWYSARNSEAVKSDVILVMGAAQFDGRPSDILQSRLKESLQIFKSGLAPRIYTIGSGAPGDRTTEAAASKNWLINNGVKKSNILSITKGRDTLSSTQAYAAAMKKAKHTSVIIVTDPYHCYRSVKIATDLGLIASCDPVKTGPASVTNSGYKYLARETGAYLAYITVGRLGIKLSDRLIARDLYS</sequence>
<accession>A0A249JX39</accession>
<evidence type="ECO:0000256" key="1">
    <source>
        <dbReference type="SAM" id="Phobius"/>
    </source>
</evidence>
<keyword evidence="1" id="KW-0812">Transmembrane</keyword>
<evidence type="ECO:0000259" key="2">
    <source>
        <dbReference type="Pfam" id="PF02698"/>
    </source>
</evidence>
<dbReference type="EMBL" id="CP016768">
    <property type="protein sequence ID" value="ASY09091.1"/>
    <property type="molecule type" value="Genomic_DNA"/>
</dbReference>
<proteinExistence type="predicted"/>
<evidence type="ECO:0000313" key="4">
    <source>
        <dbReference type="Proteomes" id="UP000217153"/>
    </source>
</evidence>
<feature type="domain" description="DUF218" evidence="2">
    <location>
        <begin position="42"/>
        <end position="173"/>
    </location>
</feature>
<protein>
    <submittedName>
        <fullName evidence="3">YdcF-like family protein</fullName>
    </submittedName>
</protein>
<dbReference type="InterPro" id="IPR003848">
    <property type="entry name" value="DUF218"/>
</dbReference>
<keyword evidence="1" id="KW-1133">Transmembrane helix</keyword>